<keyword evidence="1" id="KW-0812">Transmembrane</keyword>
<evidence type="ECO:0000256" key="1">
    <source>
        <dbReference type="SAM" id="Phobius"/>
    </source>
</evidence>
<gene>
    <name evidence="3" type="ORF">ACFOM9_00750</name>
</gene>
<dbReference type="Proteomes" id="UP001595724">
    <property type="component" value="Unassembled WGS sequence"/>
</dbReference>
<protein>
    <submittedName>
        <fullName evidence="3">Glycosyltransferase family 2 protein</fullName>
        <ecNumber evidence="3">2.4.-.-</ecNumber>
    </submittedName>
</protein>
<keyword evidence="3" id="KW-0808">Transferase</keyword>
<feature type="transmembrane region" description="Helical" evidence="1">
    <location>
        <begin position="272"/>
        <end position="294"/>
    </location>
</feature>
<keyword evidence="1" id="KW-1133">Transmembrane helix</keyword>
<evidence type="ECO:0000313" key="4">
    <source>
        <dbReference type="Proteomes" id="UP001595724"/>
    </source>
</evidence>
<dbReference type="EC" id="2.4.-.-" evidence="3"/>
<feature type="domain" description="Glycosyltransferase 2-like" evidence="2">
    <location>
        <begin position="10"/>
        <end position="155"/>
    </location>
</feature>
<evidence type="ECO:0000259" key="2">
    <source>
        <dbReference type="Pfam" id="PF00535"/>
    </source>
</evidence>
<dbReference type="InterPro" id="IPR001173">
    <property type="entry name" value="Glyco_trans_2-like"/>
</dbReference>
<evidence type="ECO:0000313" key="3">
    <source>
        <dbReference type="EMBL" id="MFC3658605.1"/>
    </source>
</evidence>
<sequence length="325" mass="35724">MQPLLKPRYSLVIPVYRNAESIADLLAAVDRLGRELGSQLETIFVVDGSPDASYALLHDALPGVVFPSKLVSLSRNFGSFAAIREGLRHARGEYVAVMAADLQEPPELVARFFGVLGQGDVDVVFGIREARDDPWASRLASGVFWGLYRRFVQSEVPPGGVDVFAVNRVFLERLVSFEEANGSLLGLLFWMGGRRRFLPYVRQRRQHGKSAWTFRKKWNYLLDSVFAFTDAPIRLLLLAGVVGLGISAALGLTVLVARLADLVVVPGYAGTMLAVLFFGGLNALGLGLVGNYAWRAYENTKRRPLSIPMLVEDFPPPATATEQDT</sequence>
<dbReference type="PANTHER" id="PTHR48090">
    <property type="entry name" value="UNDECAPRENYL-PHOSPHATE 4-DEOXY-4-FORMAMIDO-L-ARABINOSE TRANSFERASE-RELATED"/>
    <property type="match status" value="1"/>
</dbReference>
<dbReference type="GO" id="GO:0016757">
    <property type="term" value="F:glycosyltransferase activity"/>
    <property type="evidence" value="ECO:0007669"/>
    <property type="project" value="UniProtKB-KW"/>
</dbReference>
<dbReference type="PANTHER" id="PTHR48090:SF8">
    <property type="entry name" value="GLYCOSYLTRANSFERASE CSBB-RELATED"/>
    <property type="match status" value="1"/>
</dbReference>
<dbReference type="RefSeq" id="WP_386705301.1">
    <property type="nucleotide sequence ID" value="NZ_JBHRYF010000001.1"/>
</dbReference>
<keyword evidence="1" id="KW-0472">Membrane</keyword>
<dbReference type="InterPro" id="IPR050256">
    <property type="entry name" value="Glycosyltransferase_2"/>
</dbReference>
<reference evidence="4" key="1">
    <citation type="journal article" date="2019" name="Int. J. Syst. Evol. Microbiol.">
        <title>The Global Catalogue of Microorganisms (GCM) 10K type strain sequencing project: providing services to taxonomists for standard genome sequencing and annotation.</title>
        <authorList>
            <consortium name="The Broad Institute Genomics Platform"/>
            <consortium name="The Broad Institute Genome Sequencing Center for Infectious Disease"/>
            <person name="Wu L."/>
            <person name="Ma J."/>
        </authorList>
    </citation>
    <scope>NUCLEOTIDE SEQUENCE [LARGE SCALE GENOMIC DNA]</scope>
    <source>
        <strain evidence="4">KCTC 42211</strain>
    </source>
</reference>
<keyword evidence="4" id="KW-1185">Reference proteome</keyword>
<keyword evidence="3" id="KW-0328">Glycosyltransferase</keyword>
<dbReference type="Gene3D" id="3.90.550.10">
    <property type="entry name" value="Spore Coat Polysaccharide Biosynthesis Protein SpsA, Chain A"/>
    <property type="match status" value="1"/>
</dbReference>
<organism evidence="3 4">
    <name type="scientific">Luteimonas notoginsengisoli</name>
    <dbReference type="NCBI Taxonomy" id="1578200"/>
    <lineage>
        <taxon>Bacteria</taxon>
        <taxon>Pseudomonadati</taxon>
        <taxon>Pseudomonadota</taxon>
        <taxon>Gammaproteobacteria</taxon>
        <taxon>Lysobacterales</taxon>
        <taxon>Lysobacteraceae</taxon>
        <taxon>Luteimonas</taxon>
    </lineage>
</organism>
<dbReference type="EMBL" id="JBHRYF010000001">
    <property type="protein sequence ID" value="MFC3658605.1"/>
    <property type="molecule type" value="Genomic_DNA"/>
</dbReference>
<proteinExistence type="predicted"/>
<dbReference type="SUPFAM" id="SSF53448">
    <property type="entry name" value="Nucleotide-diphospho-sugar transferases"/>
    <property type="match status" value="1"/>
</dbReference>
<accession>A0ABV7UNV6</accession>
<dbReference type="CDD" id="cd04187">
    <property type="entry name" value="DPM1_like_bac"/>
    <property type="match status" value="1"/>
</dbReference>
<dbReference type="InterPro" id="IPR029044">
    <property type="entry name" value="Nucleotide-diphossugar_trans"/>
</dbReference>
<comment type="caution">
    <text evidence="3">The sequence shown here is derived from an EMBL/GenBank/DDBJ whole genome shotgun (WGS) entry which is preliminary data.</text>
</comment>
<feature type="transmembrane region" description="Helical" evidence="1">
    <location>
        <begin position="235"/>
        <end position="260"/>
    </location>
</feature>
<dbReference type="Pfam" id="PF00535">
    <property type="entry name" value="Glycos_transf_2"/>
    <property type="match status" value="1"/>
</dbReference>
<name>A0ABV7UNV6_9GAMM</name>